<gene>
    <name evidence="10" type="primary">csm3</name>
    <name evidence="10" type="ORF">BACCIP111899_04130</name>
</gene>
<keyword evidence="5 10" id="KW-0378">Hydrolase</keyword>
<dbReference type="Proteomes" id="UP000789423">
    <property type="component" value="Unassembled WGS sequence"/>
</dbReference>
<proteinExistence type="inferred from homology"/>
<dbReference type="InterPro" id="IPR013412">
    <property type="entry name" value="CRISPR-assoc_RAMP_Csm3"/>
</dbReference>
<dbReference type="EMBL" id="CAKJTI010000043">
    <property type="protein sequence ID" value="CAG9614897.1"/>
    <property type="molecule type" value="Genomic_DNA"/>
</dbReference>
<dbReference type="GO" id="GO:0016787">
    <property type="term" value="F:hydrolase activity"/>
    <property type="evidence" value="ECO:0007669"/>
    <property type="project" value="UniProtKB-KW"/>
</dbReference>
<comment type="caution">
    <text evidence="10">The sequence shown here is derived from an EMBL/GenBank/DDBJ whole genome shotgun (WGS) entry which is preliminary data.</text>
</comment>
<dbReference type="InterPro" id="IPR005537">
    <property type="entry name" value="RAMP_III_fam"/>
</dbReference>
<evidence type="ECO:0000256" key="6">
    <source>
        <dbReference type="ARBA" id="ARBA00022884"/>
    </source>
</evidence>
<organism evidence="10 11">
    <name type="scientific">Bacillus rhizoplanae</name>
    <dbReference type="NCBI Taxonomy" id="2880966"/>
    <lineage>
        <taxon>Bacteria</taxon>
        <taxon>Bacillati</taxon>
        <taxon>Bacillota</taxon>
        <taxon>Bacilli</taxon>
        <taxon>Bacillales</taxon>
        <taxon>Bacillaceae</taxon>
        <taxon>Bacillus</taxon>
    </lineage>
</organism>
<evidence type="ECO:0000256" key="1">
    <source>
        <dbReference type="ARBA" id="ARBA00006342"/>
    </source>
</evidence>
<evidence type="ECO:0000256" key="8">
    <source>
        <dbReference type="ARBA" id="ARBA00033183"/>
    </source>
</evidence>
<keyword evidence="4" id="KW-0255">Endonuclease</keyword>
<evidence type="ECO:0000256" key="5">
    <source>
        <dbReference type="ARBA" id="ARBA00022801"/>
    </source>
</evidence>
<evidence type="ECO:0000259" key="9">
    <source>
        <dbReference type="Pfam" id="PF03787"/>
    </source>
</evidence>
<keyword evidence="6" id="KW-0694">RNA-binding</keyword>
<evidence type="ECO:0000256" key="3">
    <source>
        <dbReference type="ARBA" id="ARBA00022722"/>
    </source>
</evidence>
<dbReference type="RefSeq" id="WP_230576832.1">
    <property type="nucleotide sequence ID" value="NZ_CAKJTI010000043.1"/>
</dbReference>
<protein>
    <recommendedName>
        <fullName evidence="2">CRISPR system Cms endoribonuclease Csm3</fullName>
    </recommendedName>
    <alternativeName>
        <fullName evidence="8">CRISPR type III A-associated RAMP protein Csm3</fullName>
    </alternativeName>
</protein>
<name>A0ABM8YGC3_9BACI</name>
<reference evidence="10 11" key="1">
    <citation type="submission" date="2021-10" db="EMBL/GenBank/DDBJ databases">
        <authorList>
            <person name="Criscuolo A."/>
        </authorList>
    </citation>
    <scope>NUCLEOTIDE SEQUENCE [LARGE SCALE GENOMIC DNA]</scope>
    <source>
        <strain evidence="11">CIP 111899</strain>
    </source>
</reference>
<evidence type="ECO:0000256" key="2">
    <source>
        <dbReference type="ARBA" id="ARBA00022150"/>
    </source>
</evidence>
<dbReference type="NCBIfam" id="TIGR02582">
    <property type="entry name" value="cas7_TM1809"/>
    <property type="match status" value="1"/>
</dbReference>
<evidence type="ECO:0000256" key="4">
    <source>
        <dbReference type="ARBA" id="ARBA00022759"/>
    </source>
</evidence>
<dbReference type="Pfam" id="PF03787">
    <property type="entry name" value="RAMPs"/>
    <property type="match status" value="1"/>
</dbReference>
<keyword evidence="11" id="KW-1185">Reference proteome</keyword>
<evidence type="ECO:0000313" key="10">
    <source>
        <dbReference type="EMBL" id="CAG9614897.1"/>
    </source>
</evidence>
<feature type="domain" description="CRISPR type III-associated protein" evidence="9">
    <location>
        <begin position="13"/>
        <end position="211"/>
    </location>
</feature>
<comment type="similarity">
    <text evidence="1">Belongs to the CRISPR-associated Csm3 family.</text>
</comment>
<dbReference type="InterPro" id="IPR052216">
    <property type="entry name" value="CRISPR_Csm3_endoribonuclease"/>
</dbReference>
<keyword evidence="3" id="KW-0540">Nuclease</keyword>
<keyword evidence="7" id="KW-0051">Antiviral defense</keyword>
<accession>A0ABM8YGC3</accession>
<dbReference type="PANTHER" id="PTHR35579:SF3">
    <property type="entry name" value="CRISPR SYSTEM CMS ENDORIBONUCLEASE CSM3"/>
    <property type="match status" value="1"/>
</dbReference>
<evidence type="ECO:0000313" key="11">
    <source>
        <dbReference type="Proteomes" id="UP000789423"/>
    </source>
</evidence>
<evidence type="ECO:0000256" key="7">
    <source>
        <dbReference type="ARBA" id="ARBA00023118"/>
    </source>
</evidence>
<dbReference type="PANTHER" id="PTHR35579">
    <property type="entry name" value="CRISPR SYSTEM CMS ENDORIBONUCLEASE CSM3"/>
    <property type="match status" value="1"/>
</dbReference>
<sequence length="235" mass="26207">MKVVKIIEITGIIKCETGLRIGGSKDSIEIGGLDNPIIRQPLTDLPYIPGSSVKGKLRSLLEGVYGRKPKNSHPRAAGEPCGCAHETCLVCRVFGPHKNSHHKLGPTRLLVRDFKLTNESRESLQHANASKGMFYTEIKTENIIVRTTGTADKPRTFERVPEGAEFDLKMVLKIYDKDNQEQVINFIKQGLKLLESDYLGGSGSRGYGQVSFKNLEFIPHDVNEKIDFIKEVESK</sequence>